<dbReference type="AlphaFoldDB" id="V2WV20"/>
<reference evidence="2 3" key="1">
    <citation type="journal article" date="2014" name="BMC Genomics">
        <title>Genome and secretome analysis of the hemibiotrophic fungal pathogen, Moniliophthora roreri, which causes frosty pod rot disease of cacao: mechanisms of the biotrophic and necrotrophic phases.</title>
        <authorList>
            <person name="Meinhardt L.W."/>
            <person name="Costa G.G.L."/>
            <person name="Thomazella D.P.T."/>
            <person name="Teixeira P.J.P.L."/>
            <person name="Carazzolle M.F."/>
            <person name="Schuster S.C."/>
            <person name="Carlson J.E."/>
            <person name="Guiltinan M.J."/>
            <person name="Mieczkowski P."/>
            <person name="Farmer A."/>
            <person name="Ramaraj T."/>
            <person name="Crozier J."/>
            <person name="Davis R.E."/>
            <person name="Shao J."/>
            <person name="Melnick R.L."/>
            <person name="Pereira G.A.G."/>
            <person name="Bailey B.A."/>
        </authorList>
    </citation>
    <scope>NUCLEOTIDE SEQUENCE [LARGE SCALE GENOMIC DNA]</scope>
    <source>
        <strain evidence="2 3">MCA 2997</strain>
    </source>
</reference>
<name>V2WV20_MONRO</name>
<organism evidence="2 3">
    <name type="scientific">Moniliophthora roreri (strain MCA 2997)</name>
    <name type="common">Cocoa frosty pod rot fungus</name>
    <name type="synonym">Crinipellis roreri</name>
    <dbReference type="NCBI Taxonomy" id="1381753"/>
    <lineage>
        <taxon>Eukaryota</taxon>
        <taxon>Fungi</taxon>
        <taxon>Dikarya</taxon>
        <taxon>Basidiomycota</taxon>
        <taxon>Agaricomycotina</taxon>
        <taxon>Agaricomycetes</taxon>
        <taxon>Agaricomycetidae</taxon>
        <taxon>Agaricales</taxon>
        <taxon>Marasmiineae</taxon>
        <taxon>Marasmiaceae</taxon>
        <taxon>Moniliophthora</taxon>
    </lineage>
</organism>
<dbReference type="STRING" id="1381753.V2WV20"/>
<evidence type="ECO:0000259" key="1">
    <source>
        <dbReference type="Pfam" id="PF20151"/>
    </source>
</evidence>
<evidence type="ECO:0000313" key="2">
    <source>
        <dbReference type="EMBL" id="ESK84396.1"/>
    </source>
</evidence>
<accession>V2WV20</accession>
<keyword evidence="3" id="KW-1185">Reference proteome</keyword>
<dbReference type="OrthoDB" id="2675435at2759"/>
<sequence>MDVSALESELRASAYLKASCLTVLIYDWVITFSHEVDYIWGSRWNIVKVLYLFIRYTSVIDTVLALQGRTEEPQICNDHRATFNTRKYSKLYPRFIR</sequence>
<dbReference type="Proteomes" id="UP000017559">
    <property type="component" value="Unassembled WGS sequence"/>
</dbReference>
<dbReference type="EMBL" id="AWSO01001306">
    <property type="protein sequence ID" value="ESK84396.1"/>
    <property type="molecule type" value="Genomic_DNA"/>
</dbReference>
<evidence type="ECO:0000313" key="3">
    <source>
        <dbReference type="Proteomes" id="UP000017559"/>
    </source>
</evidence>
<feature type="domain" description="DUF6533" evidence="1">
    <location>
        <begin position="15"/>
        <end position="59"/>
    </location>
</feature>
<protein>
    <recommendedName>
        <fullName evidence="1">DUF6533 domain-containing protein</fullName>
    </recommendedName>
</protein>
<proteinExistence type="predicted"/>
<gene>
    <name evidence="2" type="ORF">Moror_10149</name>
</gene>
<dbReference type="KEGG" id="mrr:Moror_10149"/>
<dbReference type="HOGENOM" id="CLU_2347199_0_0_1"/>
<comment type="caution">
    <text evidence="2">The sequence shown here is derived from an EMBL/GenBank/DDBJ whole genome shotgun (WGS) entry which is preliminary data.</text>
</comment>
<dbReference type="Pfam" id="PF20151">
    <property type="entry name" value="DUF6533"/>
    <property type="match status" value="1"/>
</dbReference>
<dbReference type="InterPro" id="IPR045340">
    <property type="entry name" value="DUF6533"/>
</dbReference>